<feature type="region of interest" description="Disordered" evidence="1">
    <location>
        <begin position="431"/>
        <end position="466"/>
    </location>
</feature>
<proteinExistence type="predicted"/>
<feature type="compositionally biased region" description="Acidic residues" evidence="1">
    <location>
        <begin position="448"/>
        <end position="458"/>
    </location>
</feature>
<sequence>MAILTNARNEEYELLHDAYYGTGMFAAGGALKQHPREDAKNYTFRQHLSYFLNHTAPIINACVDPIFKDTISRDYNQSELIETFLNDVDRLGTTLQEFMRYNATQAKMYGVMYVLVDNVSEIGETVADQISNRQLPYLVAIEPKSVYKWLTNDIGELEFFAYTTTVFDDEGQAKTQYYEWTRTSWTLKNEEQKIIATGEHNLGKVPIVQWFGRSSRKIDILPPPEYLAIARTNHQVYHLCSLLTQILNMQTFSTLTLPDNGQGVGDITLGTNNVLMYPAESSHAPAFIAPDRGPAEIIMSVIKMLVDDMYRLSGINSVIGVQEAKSGVAKQWDFERTNQRLADFSVQCESAENDIIELFELWTDTNVNYKCDYPREFKINDITDSLAQSQAVLDLGLGSNTLKVETGKKVLDSYMPNIEPETFDEIVAEIEESVQRQEQDETYHNNDEVEGGAEDENAEGDKQGNR</sequence>
<reference evidence="2" key="1">
    <citation type="journal article" date="2021" name="Proc. Natl. Acad. Sci. U.S.A.">
        <title>A Catalog of Tens of Thousands of Viruses from Human Metagenomes Reveals Hidden Associations with Chronic Diseases.</title>
        <authorList>
            <person name="Tisza M.J."/>
            <person name="Buck C.B."/>
        </authorList>
    </citation>
    <scope>NUCLEOTIDE SEQUENCE</scope>
    <source>
        <strain evidence="2">Ctckx14</strain>
    </source>
</reference>
<feature type="compositionally biased region" description="Basic and acidic residues" evidence="1">
    <location>
        <begin position="433"/>
        <end position="447"/>
    </location>
</feature>
<evidence type="ECO:0000256" key="1">
    <source>
        <dbReference type="SAM" id="MobiDB-lite"/>
    </source>
</evidence>
<protein>
    <submittedName>
        <fullName evidence="2">Portal protein</fullName>
    </submittedName>
</protein>
<evidence type="ECO:0000313" key="2">
    <source>
        <dbReference type="EMBL" id="DAD83325.1"/>
    </source>
</evidence>
<name>A0A8S5MLS9_9CAUD</name>
<organism evidence="2">
    <name type="scientific">Siphoviridae sp. ctckx14</name>
    <dbReference type="NCBI Taxonomy" id="2826396"/>
    <lineage>
        <taxon>Viruses</taxon>
        <taxon>Duplodnaviria</taxon>
        <taxon>Heunggongvirae</taxon>
        <taxon>Uroviricota</taxon>
        <taxon>Caudoviricetes</taxon>
    </lineage>
</organism>
<accession>A0A8S5MLS9</accession>
<dbReference type="EMBL" id="BK014934">
    <property type="protein sequence ID" value="DAD83325.1"/>
    <property type="molecule type" value="Genomic_DNA"/>
</dbReference>